<keyword evidence="1" id="KW-0560">Oxidoreductase</keyword>
<protein>
    <submittedName>
        <fullName evidence="3">(2Fe-2S)-binding protein</fullName>
    </submittedName>
</protein>
<dbReference type="OrthoDB" id="573392at2"/>
<name>A0A398C965_9BURK</name>
<dbReference type="InterPro" id="IPR001041">
    <property type="entry name" value="2Fe-2S_ferredoxin-type"/>
</dbReference>
<dbReference type="Gene3D" id="3.10.20.440">
    <property type="entry name" value="2Fe-2S iron-sulphur cluster binding domain, sarcosine oxidase, alpha subunit, N-terminal domain"/>
    <property type="match status" value="1"/>
</dbReference>
<organism evidence="3 4">
    <name type="scientific">Simplicispira hankyongi</name>
    <dbReference type="NCBI Taxonomy" id="2315688"/>
    <lineage>
        <taxon>Bacteria</taxon>
        <taxon>Pseudomonadati</taxon>
        <taxon>Pseudomonadota</taxon>
        <taxon>Betaproteobacteria</taxon>
        <taxon>Burkholderiales</taxon>
        <taxon>Comamonadaceae</taxon>
        <taxon>Simplicispira</taxon>
    </lineage>
</organism>
<dbReference type="PROSITE" id="PS51085">
    <property type="entry name" value="2FE2S_FER_2"/>
    <property type="match status" value="1"/>
</dbReference>
<sequence length="93" mass="9577">MKNTAAMVEVQVGAARVLVRVPAGSSVAAALAQQPPGCTRLSVSGQWRAPLCGMGVCHECRVLINGRERLACQTVCEDGMHITTSSSQPAGAA</sequence>
<accession>A0A398C965</accession>
<dbReference type="InterPro" id="IPR042204">
    <property type="entry name" value="2Fe-2S-bd_N"/>
</dbReference>
<evidence type="ECO:0000256" key="1">
    <source>
        <dbReference type="ARBA" id="ARBA00023002"/>
    </source>
</evidence>
<dbReference type="Proteomes" id="UP000266302">
    <property type="component" value="Unassembled WGS sequence"/>
</dbReference>
<dbReference type="InterPro" id="IPR036010">
    <property type="entry name" value="2Fe-2S_ferredoxin-like_sf"/>
</dbReference>
<feature type="domain" description="2Fe-2S ferredoxin-type" evidence="2">
    <location>
        <begin position="6"/>
        <end position="88"/>
    </location>
</feature>
<dbReference type="Pfam" id="PF13510">
    <property type="entry name" value="Fer2_4"/>
    <property type="match status" value="1"/>
</dbReference>
<keyword evidence="4" id="KW-1185">Reference proteome</keyword>
<dbReference type="EMBL" id="QXJC01000001">
    <property type="protein sequence ID" value="RID98894.1"/>
    <property type="molecule type" value="Genomic_DNA"/>
</dbReference>
<dbReference type="SUPFAM" id="SSF54292">
    <property type="entry name" value="2Fe-2S ferredoxin-like"/>
    <property type="match status" value="1"/>
</dbReference>
<dbReference type="AlphaFoldDB" id="A0A398C965"/>
<dbReference type="GO" id="GO:0051536">
    <property type="term" value="F:iron-sulfur cluster binding"/>
    <property type="evidence" value="ECO:0007669"/>
    <property type="project" value="InterPro"/>
</dbReference>
<reference evidence="3 4" key="1">
    <citation type="submission" date="2018-09" db="EMBL/GenBank/DDBJ databases">
        <title>Draft genome of Simplicispira sp. NY-02.</title>
        <authorList>
            <person name="Im W.T."/>
        </authorList>
    </citation>
    <scope>NUCLEOTIDE SEQUENCE [LARGE SCALE GENOMIC DNA]</scope>
    <source>
        <strain evidence="3 4">NY-02</strain>
    </source>
</reference>
<comment type="caution">
    <text evidence="3">The sequence shown here is derived from an EMBL/GenBank/DDBJ whole genome shotgun (WGS) entry which is preliminary data.</text>
</comment>
<dbReference type="GO" id="GO:0016491">
    <property type="term" value="F:oxidoreductase activity"/>
    <property type="evidence" value="ECO:0007669"/>
    <property type="project" value="UniProtKB-KW"/>
</dbReference>
<evidence type="ECO:0000313" key="3">
    <source>
        <dbReference type="EMBL" id="RID98894.1"/>
    </source>
</evidence>
<proteinExistence type="predicted"/>
<evidence type="ECO:0000259" key="2">
    <source>
        <dbReference type="PROSITE" id="PS51085"/>
    </source>
</evidence>
<evidence type="ECO:0000313" key="4">
    <source>
        <dbReference type="Proteomes" id="UP000266302"/>
    </source>
</evidence>
<dbReference type="RefSeq" id="WP_119107346.1">
    <property type="nucleotide sequence ID" value="NZ_QXJC01000001.1"/>
</dbReference>
<gene>
    <name evidence="3" type="ORF">D3F03_00020</name>
</gene>